<gene>
    <name evidence="2" type="ORF">GCM10009020_23750</name>
</gene>
<dbReference type="InterPro" id="IPR001602">
    <property type="entry name" value="UPF0047_YjbQ-like"/>
</dbReference>
<dbReference type="EMBL" id="BAAADV010000004">
    <property type="protein sequence ID" value="GAA0675362.1"/>
    <property type="molecule type" value="Genomic_DNA"/>
</dbReference>
<organism evidence="2 3">
    <name type="scientific">Natronoarchaeum mannanilyticum</name>
    <dbReference type="NCBI Taxonomy" id="926360"/>
    <lineage>
        <taxon>Archaea</taxon>
        <taxon>Methanobacteriati</taxon>
        <taxon>Methanobacteriota</taxon>
        <taxon>Stenosarchaea group</taxon>
        <taxon>Halobacteria</taxon>
        <taxon>Halobacteriales</taxon>
        <taxon>Natronoarchaeaceae</taxon>
    </lineage>
</organism>
<dbReference type="NCBIfam" id="TIGR00149">
    <property type="entry name" value="TIGR00149_YjbQ"/>
    <property type="match status" value="1"/>
</dbReference>
<dbReference type="PANTHER" id="PTHR30615">
    <property type="entry name" value="UNCHARACTERIZED PROTEIN YJBQ-RELATED"/>
    <property type="match status" value="1"/>
</dbReference>
<name>A0AAV3TAC0_9EURY</name>
<evidence type="ECO:0000313" key="2">
    <source>
        <dbReference type="EMBL" id="GAA0675362.1"/>
    </source>
</evidence>
<sequence>MATTSSFEVATDRRTDTVDVTDRVAGAIPDGLETGVCSVFVRHTTAGISVNENESRLRDDTEDFFEELVPDEGHRHDQLDGNADSHLRATLVGASESIPVEDGDLSLGRWQSILLLEFDGPRTREVTVTVVGE</sequence>
<dbReference type="Gene3D" id="2.60.120.460">
    <property type="entry name" value="YjbQ-like"/>
    <property type="match status" value="1"/>
</dbReference>
<reference evidence="2 3" key="1">
    <citation type="journal article" date="2019" name="Int. J. Syst. Evol. Microbiol.">
        <title>The Global Catalogue of Microorganisms (GCM) 10K type strain sequencing project: providing services to taxonomists for standard genome sequencing and annotation.</title>
        <authorList>
            <consortium name="The Broad Institute Genomics Platform"/>
            <consortium name="The Broad Institute Genome Sequencing Center for Infectious Disease"/>
            <person name="Wu L."/>
            <person name="Ma J."/>
        </authorList>
    </citation>
    <scope>NUCLEOTIDE SEQUENCE [LARGE SCALE GENOMIC DNA]</scope>
    <source>
        <strain evidence="2 3">JCM 16328</strain>
    </source>
</reference>
<dbReference type="Proteomes" id="UP001500420">
    <property type="component" value="Unassembled WGS sequence"/>
</dbReference>
<comment type="similarity">
    <text evidence="1">Belongs to the UPF0047 family.</text>
</comment>
<accession>A0AAV3TAC0</accession>
<dbReference type="Pfam" id="PF01894">
    <property type="entry name" value="YjbQ"/>
    <property type="match status" value="1"/>
</dbReference>
<keyword evidence="3" id="KW-1185">Reference proteome</keyword>
<dbReference type="AlphaFoldDB" id="A0AAV3TAC0"/>
<dbReference type="PIRSF" id="PIRSF004681">
    <property type="entry name" value="UCP004681"/>
    <property type="match status" value="1"/>
</dbReference>
<dbReference type="RefSeq" id="WP_343774239.1">
    <property type="nucleotide sequence ID" value="NZ_BAAADV010000004.1"/>
</dbReference>
<dbReference type="InterPro" id="IPR035917">
    <property type="entry name" value="YjbQ-like_sf"/>
</dbReference>
<evidence type="ECO:0000256" key="1">
    <source>
        <dbReference type="ARBA" id="ARBA00005534"/>
    </source>
</evidence>
<evidence type="ECO:0000313" key="3">
    <source>
        <dbReference type="Proteomes" id="UP001500420"/>
    </source>
</evidence>
<comment type="caution">
    <text evidence="2">The sequence shown here is derived from an EMBL/GenBank/DDBJ whole genome shotgun (WGS) entry which is preliminary data.</text>
</comment>
<protein>
    <submittedName>
        <fullName evidence="2">Secondary thiamine-phosphate synthase enzyme YjbQ</fullName>
    </submittedName>
</protein>
<dbReference type="SUPFAM" id="SSF111038">
    <property type="entry name" value="YjbQ-like"/>
    <property type="match status" value="1"/>
</dbReference>
<dbReference type="PANTHER" id="PTHR30615:SF8">
    <property type="entry name" value="UPF0047 PROTEIN C4A8.02C"/>
    <property type="match status" value="1"/>
</dbReference>
<proteinExistence type="inferred from homology"/>